<protein>
    <submittedName>
        <fullName evidence="1">Uncharacterized protein</fullName>
    </submittedName>
</protein>
<dbReference type="Proteomes" id="UP001153334">
    <property type="component" value="Unassembled WGS sequence"/>
</dbReference>
<organism evidence="1 2">
    <name type="scientific">Nemania bipapillata</name>
    <dbReference type="NCBI Taxonomy" id="110536"/>
    <lineage>
        <taxon>Eukaryota</taxon>
        <taxon>Fungi</taxon>
        <taxon>Dikarya</taxon>
        <taxon>Ascomycota</taxon>
        <taxon>Pezizomycotina</taxon>
        <taxon>Sordariomycetes</taxon>
        <taxon>Xylariomycetidae</taxon>
        <taxon>Xylariales</taxon>
        <taxon>Xylariaceae</taxon>
        <taxon>Nemania</taxon>
    </lineage>
</organism>
<evidence type="ECO:0000313" key="1">
    <source>
        <dbReference type="EMBL" id="KAJ8115600.1"/>
    </source>
</evidence>
<gene>
    <name evidence="1" type="ORF">ONZ43_g4633</name>
</gene>
<name>A0ACC2IK99_9PEZI</name>
<evidence type="ECO:0000313" key="2">
    <source>
        <dbReference type="Proteomes" id="UP001153334"/>
    </source>
</evidence>
<reference evidence="1" key="1">
    <citation type="submission" date="2022-11" db="EMBL/GenBank/DDBJ databases">
        <title>Genome Sequence of Nemania bipapillata.</title>
        <authorList>
            <person name="Buettner E."/>
        </authorList>
    </citation>
    <scope>NUCLEOTIDE SEQUENCE</scope>
    <source>
        <strain evidence="1">CP14</strain>
    </source>
</reference>
<dbReference type="EMBL" id="JAPESX010001283">
    <property type="protein sequence ID" value="KAJ8115600.1"/>
    <property type="molecule type" value="Genomic_DNA"/>
</dbReference>
<keyword evidence="2" id="KW-1185">Reference proteome</keyword>
<proteinExistence type="predicted"/>
<sequence length="237" mass="25535">MAPLSNLFILLALGSIEVLANPTAALLQDVLSVVSLDVAPLVTEVLTTTKTYPATAPTTYTSSTYDTDCQCHYSTIYWWTPTYPAYPYPTSSSTPTKPPTTVTVTKTTTVATTTTTTVTATATVTAPCTPALTCDKYGYLIQNVTLFQVDLSSGKYTQVADHLGDDTSINAIAYNTLDNFVSAFGREYGLDGYGGGKEEYWEMCLKATAPENLIGNFDYLQGLLEEKDGDGDEEVRG</sequence>
<accession>A0ACC2IK99</accession>
<comment type="caution">
    <text evidence="1">The sequence shown here is derived from an EMBL/GenBank/DDBJ whole genome shotgun (WGS) entry which is preliminary data.</text>
</comment>